<sequence>MTKRSRDQDGSLSRNYLSHQVAKTSGQVERRCMHPRSRHNARDDFAALSRVFPVLKRHMLSNQKWKPPMPKYLMYHYDFVHPDAVYHLSKAILKVTYGLSFYLPCGCPNGACDPFSKGESGEDEIDSYAESDIVLDLQRYLSPCVPSRANYVHYAADLLHPANNLSQSQPNEIDAISKDISCENGDLIPHGPHIKALDVGTGANCIYPLLGVAEYGWSFIASDIDKEALNLAKHNLKLNNMSSLVDLRHQPDPFRMFGGLFMPNEFVHLTMCNPPFHSSMEQTNVNPRTATSGTKNELVFPLKHVSTFSIDANNERDAHLSKFSVRGQVNYTFSNVQEELGEVAFLEIMLVESRFYVHNALWFTSLVAKLSTLKRIKRYIQVEMRRYDASSATQIAFLDSRIRQQLGEEIDEEVTISVSNLHACEFRTFVLNQGRQTRWMIAWTYYNADQRCRILKKVYDES</sequence>
<accession>A0AAD8PGU8</accession>
<dbReference type="EMBL" id="JAVEPI010000001">
    <property type="protein sequence ID" value="KAK1445134.1"/>
    <property type="molecule type" value="Genomic_DNA"/>
</dbReference>
<evidence type="ECO:0000313" key="4">
    <source>
        <dbReference type="Proteomes" id="UP001230268"/>
    </source>
</evidence>
<evidence type="ECO:0000256" key="1">
    <source>
        <dbReference type="ARBA" id="ARBA00022603"/>
    </source>
</evidence>
<name>A0AAD8PGU8_BABGI</name>
<dbReference type="CDD" id="cd02440">
    <property type="entry name" value="AdoMet_MTases"/>
    <property type="match status" value="1"/>
</dbReference>
<dbReference type="GO" id="GO:0070475">
    <property type="term" value="P:rRNA base methylation"/>
    <property type="evidence" value="ECO:0007669"/>
    <property type="project" value="TreeGrafter"/>
</dbReference>
<dbReference type="AlphaFoldDB" id="A0AAD8PGU8"/>
<dbReference type="PANTHER" id="PTHR13393:SF0">
    <property type="entry name" value="RNA N6-ADENOSINE-METHYLTRANSFERASE METTL16"/>
    <property type="match status" value="1"/>
</dbReference>
<comment type="caution">
    <text evidence="3">The sequence shown here is derived from an EMBL/GenBank/DDBJ whole genome shotgun (WGS) entry which is preliminary data.</text>
</comment>
<keyword evidence="4" id="KW-1185">Reference proteome</keyword>
<dbReference type="Gene3D" id="3.40.50.150">
    <property type="entry name" value="Vaccinia Virus protein VP39"/>
    <property type="match status" value="1"/>
</dbReference>
<dbReference type="PANTHER" id="PTHR13393">
    <property type="entry name" value="SAM-DEPENDENT METHYLTRANSFERASE"/>
    <property type="match status" value="1"/>
</dbReference>
<evidence type="ECO:0000313" key="3">
    <source>
        <dbReference type="EMBL" id="KAK1445134.1"/>
    </source>
</evidence>
<keyword evidence="2" id="KW-0808">Transferase</keyword>
<protein>
    <submittedName>
        <fullName evidence="3">Sam-dependent methyltransferase like protein</fullName>
    </submittedName>
</protein>
<gene>
    <name evidence="3" type="ORF">BgAZ_110400</name>
</gene>
<dbReference type="InterPro" id="IPR029063">
    <property type="entry name" value="SAM-dependent_MTases_sf"/>
</dbReference>
<dbReference type="SUPFAM" id="SSF53335">
    <property type="entry name" value="S-adenosyl-L-methionine-dependent methyltransferases"/>
    <property type="match status" value="1"/>
</dbReference>
<dbReference type="InterPro" id="IPR010286">
    <property type="entry name" value="METTL16/RlmF"/>
</dbReference>
<dbReference type="Proteomes" id="UP001230268">
    <property type="component" value="Unassembled WGS sequence"/>
</dbReference>
<dbReference type="GO" id="GO:0005634">
    <property type="term" value="C:nucleus"/>
    <property type="evidence" value="ECO:0007669"/>
    <property type="project" value="TreeGrafter"/>
</dbReference>
<dbReference type="GO" id="GO:0008168">
    <property type="term" value="F:methyltransferase activity"/>
    <property type="evidence" value="ECO:0007669"/>
    <property type="project" value="UniProtKB-KW"/>
</dbReference>
<dbReference type="Pfam" id="PF05971">
    <property type="entry name" value="Methyltransf_10"/>
    <property type="match status" value="2"/>
</dbReference>
<keyword evidence="1 3" id="KW-0489">Methyltransferase</keyword>
<proteinExistence type="predicted"/>
<reference evidence="3" key="1">
    <citation type="submission" date="2023-08" db="EMBL/GenBank/DDBJ databases">
        <title>Draft sequence of the Babesia gibsoni genome.</title>
        <authorList>
            <person name="Yamagishi J.Y."/>
            <person name="Xuan X.X."/>
        </authorList>
    </citation>
    <scope>NUCLEOTIDE SEQUENCE</scope>
    <source>
        <strain evidence="3">Azabu</strain>
    </source>
</reference>
<evidence type="ECO:0000256" key="2">
    <source>
        <dbReference type="ARBA" id="ARBA00022679"/>
    </source>
</evidence>
<organism evidence="3 4">
    <name type="scientific">Babesia gibsoni</name>
    <dbReference type="NCBI Taxonomy" id="33632"/>
    <lineage>
        <taxon>Eukaryota</taxon>
        <taxon>Sar</taxon>
        <taxon>Alveolata</taxon>
        <taxon>Apicomplexa</taxon>
        <taxon>Aconoidasida</taxon>
        <taxon>Piroplasmida</taxon>
        <taxon>Babesiidae</taxon>
        <taxon>Babesia</taxon>
    </lineage>
</organism>